<proteinExistence type="predicted"/>
<comment type="caution">
    <text evidence="1">The sequence shown here is derived from an EMBL/GenBank/DDBJ whole genome shotgun (WGS) entry which is preliminary data.</text>
</comment>
<evidence type="ECO:0000313" key="1">
    <source>
        <dbReference type="EMBL" id="GIX96016.1"/>
    </source>
</evidence>
<keyword evidence="2" id="KW-1185">Reference proteome</keyword>
<sequence length="81" mass="9460">MIREFIATLEQKQKGRVRGGERLRGNIPSIKEDGRESTAPRNYFLFTLRINKKKVERNTTLSPKMLLPQNFLPPLQTLLKH</sequence>
<evidence type="ECO:0000313" key="2">
    <source>
        <dbReference type="Proteomes" id="UP001054945"/>
    </source>
</evidence>
<dbReference type="Proteomes" id="UP001054945">
    <property type="component" value="Unassembled WGS sequence"/>
</dbReference>
<dbReference type="EMBL" id="BPLR01004598">
    <property type="protein sequence ID" value="GIX96016.1"/>
    <property type="molecule type" value="Genomic_DNA"/>
</dbReference>
<gene>
    <name evidence="1" type="ORF">CEXT_371951</name>
</gene>
<name>A0AAV4PFZ3_CAEEX</name>
<dbReference type="AlphaFoldDB" id="A0AAV4PFZ3"/>
<protein>
    <submittedName>
        <fullName evidence="1">Uncharacterized protein</fullName>
    </submittedName>
</protein>
<organism evidence="1 2">
    <name type="scientific">Caerostris extrusa</name>
    <name type="common">Bark spider</name>
    <name type="synonym">Caerostris bankana</name>
    <dbReference type="NCBI Taxonomy" id="172846"/>
    <lineage>
        <taxon>Eukaryota</taxon>
        <taxon>Metazoa</taxon>
        <taxon>Ecdysozoa</taxon>
        <taxon>Arthropoda</taxon>
        <taxon>Chelicerata</taxon>
        <taxon>Arachnida</taxon>
        <taxon>Araneae</taxon>
        <taxon>Araneomorphae</taxon>
        <taxon>Entelegynae</taxon>
        <taxon>Araneoidea</taxon>
        <taxon>Araneidae</taxon>
        <taxon>Caerostris</taxon>
    </lineage>
</organism>
<accession>A0AAV4PFZ3</accession>
<reference evidence="1 2" key="1">
    <citation type="submission" date="2021-06" db="EMBL/GenBank/DDBJ databases">
        <title>Caerostris extrusa draft genome.</title>
        <authorList>
            <person name="Kono N."/>
            <person name="Arakawa K."/>
        </authorList>
    </citation>
    <scope>NUCLEOTIDE SEQUENCE [LARGE SCALE GENOMIC DNA]</scope>
</reference>